<protein>
    <submittedName>
        <fullName evidence="2">Uncharacterized protein</fullName>
    </submittedName>
</protein>
<gene>
    <name evidence="2" type="ORF">H9632_18725</name>
</gene>
<keyword evidence="3" id="KW-1185">Reference proteome</keyword>
<dbReference type="Proteomes" id="UP000600565">
    <property type="component" value="Unassembled WGS sequence"/>
</dbReference>
<reference evidence="2 3" key="1">
    <citation type="submission" date="2020-08" db="EMBL/GenBank/DDBJ databases">
        <title>A Genomic Blueprint of the Chicken Gut Microbiome.</title>
        <authorList>
            <person name="Gilroy R."/>
            <person name="Ravi A."/>
            <person name="Getino M."/>
            <person name="Pursley I."/>
            <person name="Horton D.L."/>
            <person name="Alikhan N.-F."/>
            <person name="Baker D."/>
            <person name="Gharbi K."/>
            <person name="Hall N."/>
            <person name="Watson M."/>
            <person name="Adriaenssens E.M."/>
            <person name="Foster-Nyarko E."/>
            <person name="Jarju S."/>
            <person name="Secka A."/>
            <person name="Antonio M."/>
            <person name="Oren A."/>
            <person name="Chaudhuri R."/>
            <person name="La Ragione R.M."/>
            <person name="Hildebrand F."/>
            <person name="Pallen M.J."/>
        </authorList>
    </citation>
    <scope>NUCLEOTIDE SEQUENCE [LARGE SCALE GENOMIC DNA]</scope>
    <source>
        <strain evidence="2 3">Sa1YVA6</strain>
    </source>
</reference>
<evidence type="ECO:0000256" key="1">
    <source>
        <dbReference type="SAM" id="MobiDB-lite"/>
    </source>
</evidence>
<comment type="caution">
    <text evidence="2">The sequence shown here is derived from an EMBL/GenBank/DDBJ whole genome shotgun (WGS) entry which is preliminary data.</text>
</comment>
<proteinExistence type="predicted"/>
<feature type="region of interest" description="Disordered" evidence="1">
    <location>
        <begin position="1"/>
        <end position="44"/>
    </location>
</feature>
<evidence type="ECO:0000313" key="3">
    <source>
        <dbReference type="Proteomes" id="UP000600565"/>
    </source>
</evidence>
<accession>A0ABR8XT36</accession>
<name>A0ABR8XT36_9BACL</name>
<sequence length="94" mass="10494">MLSPTGRVSTKGKLRQDASRAARKEGKRASDNGNQYKGHVGHVPDTTWMAKPEPHSWLDLDPKVNLSIGGQANKYPIGYKPTEFKFVKENLDDE</sequence>
<dbReference type="EMBL" id="JACSPW010000050">
    <property type="protein sequence ID" value="MBD8035091.1"/>
    <property type="molecule type" value="Genomic_DNA"/>
</dbReference>
<organism evidence="2 3">
    <name type="scientific">Solibacillus merdavium</name>
    <dbReference type="NCBI Taxonomy" id="2762218"/>
    <lineage>
        <taxon>Bacteria</taxon>
        <taxon>Bacillati</taxon>
        <taxon>Bacillota</taxon>
        <taxon>Bacilli</taxon>
        <taxon>Bacillales</taxon>
        <taxon>Caryophanaceae</taxon>
        <taxon>Solibacillus</taxon>
    </lineage>
</organism>
<evidence type="ECO:0000313" key="2">
    <source>
        <dbReference type="EMBL" id="MBD8035091.1"/>
    </source>
</evidence>
<feature type="compositionally biased region" description="Basic and acidic residues" evidence="1">
    <location>
        <begin position="14"/>
        <end position="30"/>
    </location>
</feature>
<dbReference type="RefSeq" id="WP_191705567.1">
    <property type="nucleotide sequence ID" value="NZ_JACSPW010000050.1"/>
</dbReference>